<accession>A0A1H2Q0N1</accession>
<organism evidence="1 2">
    <name type="scientific">Marinobacter mobilis</name>
    <dbReference type="NCBI Taxonomy" id="488533"/>
    <lineage>
        <taxon>Bacteria</taxon>
        <taxon>Pseudomonadati</taxon>
        <taxon>Pseudomonadota</taxon>
        <taxon>Gammaproteobacteria</taxon>
        <taxon>Pseudomonadales</taxon>
        <taxon>Marinobacteraceae</taxon>
        <taxon>Marinobacter</taxon>
    </lineage>
</organism>
<dbReference type="EMBL" id="FNNE01000001">
    <property type="protein sequence ID" value="SDW00079.1"/>
    <property type="molecule type" value="Genomic_DNA"/>
</dbReference>
<keyword evidence="2" id="KW-1185">Reference proteome</keyword>
<evidence type="ECO:0000313" key="2">
    <source>
        <dbReference type="Proteomes" id="UP000199675"/>
    </source>
</evidence>
<name>A0A1H2Q0N1_9GAMM</name>
<proteinExistence type="predicted"/>
<dbReference type="OrthoDB" id="7060738at2"/>
<dbReference type="Pfam" id="PF14337">
    <property type="entry name" value="Abi_alpha"/>
    <property type="match status" value="1"/>
</dbReference>
<protein>
    <recommendedName>
        <fullName evidence="3">DUF4393 domain-containing protein</fullName>
    </recommendedName>
</protein>
<dbReference type="InterPro" id="IPR025506">
    <property type="entry name" value="Abi_alpha"/>
</dbReference>
<reference evidence="1 2" key="1">
    <citation type="submission" date="2016-10" db="EMBL/GenBank/DDBJ databases">
        <authorList>
            <person name="de Groot N.N."/>
        </authorList>
    </citation>
    <scope>NUCLEOTIDE SEQUENCE [LARGE SCALE GENOMIC DNA]</scope>
    <source>
        <strain evidence="1 2">CGMCC 1.7059</strain>
    </source>
</reference>
<evidence type="ECO:0000313" key="1">
    <source>
        <dbReference type="EMBL" id="SDW00079.1"/>
    </source>
</evidence>
<evidence type="ECO:0008006" key="3">
    <source>
        <dbReference type="Google" id="ProtNLM"/>
    </source>
</evidence>
<dbReference type="AlphaFoldDB" id="A0A1H2Q0N1"/>
<dbReference type="RefSeq" id="WP_091810934.1">
    <property type="nucleotide sequence ID" value="NZ_FNNE01000001.1"/>
</dbReference>
<dbReference type="Proteomes" id="UP000199675">
    <property type="component" value="Unassembled WGS sequence"/>
</dbReference>
<dbReference type="Gene3D" id="3.30.110.190">
    <property type="match status" value="1"/>
</dbReference>
<dbReference type="STRING" id="488533.SAMN04487960_10142"/>
<gene>
    <name evidence="1" type="ORF">SAMN04487960_10142</name>
</gene>
<sequence length="242" mass="26666">MTNGKSKDTLPATLGDGHKGLNRFLAGRVVSTGFQIATQLYDEVEQRALQSIKRKLDQVDSQAQEHDGSTLPQLLRPNAHGLLSELYQRSLNQTPDSAWDDLLTLLTQQLVPDELRVLAALADGDKHPACHLDAVNRLGTKSFRVRSYLSRTPQESGIMLPEMAPVYLKHLLNLGLLEAGPEVSGHTPRYDTIENGLDVRAAIADLNGNGSNLKPRFQRFSVRLSGLGQRFWEASLVARHSG</sequence>